<evidence type="ECO:0000313" key="1">
    <source>
        <dbReference type="Proteomes" id="UP000095283"/>
    </source>
</evidence>
<reference evidence="2 3" key="1">
    <citation type="submission" date="2016-11" db="UniProtKB">
        <authorList>
            <consortium name="WormBaseParasite"/>
        </authorList>
    </citation>
    <scope>IDENTIFICATION</scope>
</reference>
<dbReference type="Proteomes" id="UP000095283">
    <property type="component" value="Unplaced"/>
</dbReference>
<name>A0A1I7WQ07_HETBA</name>
<dbReference type="WBParaSite" id="Hba_14372">
    <property type="protein sequence ID" value="Hba_14372"/>
    <property type="gene ID" value="Hba_14372"/>
</dbReference>
<protein>
    <submittedName>
        <fullName evidence="2 3">Transposase</fullName>
    </submittedName>
</protein>
<accession>A0A1I7WQ07</accession>
<sequence length="78" mass="9171">MRPAINEVAQKNAPEELLRLSDLESRTFRTVDIINYDLLFLFNLKPRSIWPSIKIEPAKEVRILAMYITVNDTRDRNP</sequence>
<proteinExistence type="predicted"/>
<evidence type="ECO:0000313" key="3">
    <source>
        <dbReference type="WBParaSite" id="Hba_14372"/>
    </source>
</evidence>
<evidence type="ECO:0000313" key="2">
    <source>
        <dbReference type="WBParaSite" id="Hba_07234"/>
    </source>
</evidence>
<dbReference type="AlphaFoldDB" id="A0A1I7WQ07"/>
<keyword evidence="1" id="KW-1185">Reference proteome</keyword>
<dbReference type="WBParaSite" id="Hba_07234">
    <property type="protein sequence ID" value="Hba_07234"/>
    <property type="gene ID" value="Hba_07234"/>
</dbReference>
<organism evidence="1 2">
    <name type="scientific">Heterorhabditis bacteriophora</name>
    <name type="common">Entomopathogenic nematode worm</name>
    <dbReference type="NCBI Taxonomy" id="37862"/>
    <lineage>
        <taxon>Eukaryota</taxon>
        <taxon>Metazoa</taxon>
        <taxon>Ecdysozoa</taxon>
        <taxon>Nematoda</taxon>
        <taxon>Chromadorea</taxon>
        <taxon>Rhabditida</taxon>
        <taxon>Rhabditina</taxon>
        <taxon>Rhabditomorpha</taxon>
        <taxon>Strongyloidea</taxon>
        <taxon>Heterorhabditidae</taxon>
        <taxon>Heterorhabditis</taxon>
    </lineage>
</organism>